<evidence type="ECO:0000313" key="1">
    <source>
        <dbReference type="EMBL" id="EAR30613.1"/>
    </source>
</evidence>
<dbReference type="Proteomes" id="UP000006201">
    <property type="component" value="Unassembled WGS sequence"/>
</dbReference>
<sequence>MDKRLRVEGIKNNYMSHAGLLNVTKLTLLD</sequence>
<gene>
    <name evidence="1" type="ORF">PTD2_03551</name>
</gene>
<evidence type="ECO:0000313" key="2">
    <source>
        <dbReference type="Proteomes" id="UP000006201"/>
    </source>
</evidence>
<proteinExistence type="predicted"/>
<dbReference type="AlphaFoldDB" id="A4C4Y1"/>
<reference evidence="1 2" key="1">
    <citation type="submission" date="2006-02" db="EMBL/GenBank/DDBJ databases">
        <authorList>
            <person name="Moran M.A."/>
            <person name="Kjelleberg S."/>
            <person name="Egan S."/>
            <person name="Saunders N."/>
            <person name="Thomas T."/>
            <person name="Ferriera S."/>
            <person name="Johnson J."/>
            <person name="Kravitz S."/>
            <person name="Halpern A."/>
            <person name="Remington K."/>
            <person name="Beeson K."/>
            <person name="Tran B."/>
            <person name="Rogers Y.-H."/>
            <person name="Friedman R."/>
            <person name="Venter J.C."/>
        </authorList>
    </citation>
    <scope>NUCLEOTIDE SEQUENCE [LARGE SCALE GENOMIC DNA]</scope>
    <source>
        <strain evidence="1 2">D2</strain>
    </source>
</reference>
<dbReference type="EMBL" id="AAOH01000001">
    <property type="protein sequence ID" value="EAR30613.1"/>
    <property type="molecule type" value="Genomic_DNA"/>
</dbReference>
<protein>
    <submittedName>
        <fullName evidence="1">Uncharacterized protein</fullName>
    </submittedName>
</protein>
<keyword evidence="2" id="KW-1185">Reference proteome</keyword>
<organism evidence="1 2">
    <name type="scientific">Pseudoalteromonas tunicata D2</name>
    <dbReference type="NCBI Taxonomy" id="87626"/>
    <lineage>
        <taxon>Bacteria</taxon>
        <taxon>Pseudomonadati</taxon>
        <taxon>Pseudomonadota</taxon>
        <taxon>Gammaproteobacteria</taxon>
        <taxon>Alteromonadales</taxon>
        <taxon>Pseudoalteromonadaceae</taxon>
        <taxon>Pseudoalteromonas</taxon>
    </lineage>
</organism>
<dbReference type="HOGENOM" id="CLU_3405000_0_0_6"/>
<name>A4C4Y1_9GAMM</name>
<accession>A4C4Y1</accession>
<comment type="caution">
    <text evidence="1">The sequence shown here is derived from an EMBL/GenBank/DDBJ whole genome shotgun (WGS) entry which is preliminary data.</text>
</comment>